<evidence type="ECO:0000313" key="2">
    <source>
        <dbReference type="Proteomes" id="UP001159428"/>
    </source>
</evidence>
<organism evidence="1 2">
    <name type="scientific">Pocillopora meandrina</name>
    <dbReference type="NCBI Taxonomy" id="46732"/>
    <lineage>
        <taxon>Eukaryota</taxon>
        <taxon>Metazoa</taxon>
        <taxon>Cnidaria</taxon>
        <taxon>Anthozoa</taxon>
        <taxon>Hexacorallia</taxon>
        <taxon>Scleractinia</taxon>
        <taxon>Astrocoeniina</taxon>
        <taxon>Pocilloporidae</taxon>
        <taxon>Pocillopora</taxon>
    </lineage>
</organism>
<name>A0AAU9XI04_9CNID</name>
<dbReference type="EMBL" id="CALNXJ010000045">
    <property type="protein sequence ID" value="CAH3149048.1"/>
    <property type="molecule type" value="Genomic_DNA"/>
</dbReference>
<evidence type="ECO:0000313" key="1">
    <source>
        <dbReference type="EMBL" id="CAH3149048.1"/>
    </source>
</evidence>
<proteinExistence type="predicted"/>
<gene>
    <name evidence="1" type="ORF">PMEA_00024269</name>
</gene>
<comment type="caution">
    <text evidence="1">The sequence shown here is derived from an EMBL/GenBank/DDBJ whole genome shotgun (WGS) entry which is preliminary data.</text>
</comment>
<dbReference type="AlphaFoldDB" id="A0AAU9XI04"/>
<dbReference type="Proteomes" id="UP001159428">
    <property type="component" value="Unassembled WGS sequence"/>
</dbReference>
<reference evidence="1 2" key="1">
    <citation type="submission" date="2022-05" db="EMBL/GenBank/DDBJ databases">
        <authorList>
            <consortium name="Genoscope - CEA"/>
            <person name="William W."/>
        </authorList>
    </citation>
    <scope>NUCLEOTIDE SEQUENCE [LARGE SCALE GENOMIC DNA]</scope>
</reference>
<accession>A0AAU9XI04</accession>
<sequence length="129" mass="15198">PRPINFHNNFVSLNRNLENLQTLLHELDFNFNIVGVTETNVTYPYPQIFIARIPGYIFEYVPTPLTCVLHFHKVNKTINKHAPRKTISNCIKAKKLSKPWITKAYEYPLESKINFMHLVKCIHFTRCIK</sequence>
<protein>
    <submittedName>
        <fullName evidence="1">Uncharacterized protein</fullName>
    </submittedName>
</protein>
<keyword evidence="2" id="KW-1185">Reference proteome</keyword>
<feature type="non-terminal residue" evidence="1">
    <location>
        <position position="1"/>
    </location>
</feature>